<evidence type="ECO:0000256" key="7">
    <source>
        <dbReference type="ARBA" id="ARBA00022801"/>
    </source>
</evidence>
<keyword evidence="3" id="KW-0548">Nucleotidyltransferase</keyword>
<keyword evidence="4" id="KW-0540">Nuclease</keyword>
<dbReference type="AlphaFoldDB" id="A0A5M8PQE9"/>
<keyword evidence="5" id="KW-0064">Aspartyl protease</keyword>
<dbReference type="InterPro" id="IPR043128">
    <property type="entry name" value="Rev_trsase/Diguanyl_cyclase"/>
</dbReference>
<evidence type="ECO:0000256" key="2">
    <source>
        <dbReference type="ARBA" id="ARBA00022679"/>
    </source>
</evidence>
<dbReference type="SUPFAM" id="SSF56672">
    <property type="entry name" value="DNA/RNA polymerases"/>
    <property type="match status" value="1"/>
</dbReference>
<dbReference type="CDD" id="cd01647">
    <property type="entry name" value="RT_LTR"/>
    <property type="match status" value="1"/>
</dbReference>
<accession>A0A5M8PQE9</accession>
<dbReference type="GO" id="GO:0006508">
    <property type="term" value="P:proteolysis"/>
    <property type="evidence" value="ECO:0007669"/>
    <property type="project" value="UniProtKB-KW"/>
</dbReference>
<organism evidence="11 12">
    <name type="scientific">Lasallia pustulata</name>
    <dbReference type="NCBI Taxonomy" id="136370"/>
    <lineage>
        <taxon>Eukaryota</taxon>
        <taxon>Fungi</taxon>
        <taxon>Dikarya</taxon>
        <taxon>Ascomycota</taxon>
        <taxon>Pezizomycotina</taxon>
        <taxon>Lecanoromycetes</taxon>
        <taxon>OSLEUM clade</taxon>
        <taxon>Umbilicariomycetidae</taxon>
        <taxon>Umbilicariales</taxon>
        <taxon>Umbilicariaceae</taxon>
        <taxon>Lasallia</taxon>
    </lineage>
</organism>
<evidence type="ECO:0000256" key="5">
    <source>
        <dbReference type="ARBA" id="ARBA00022750"/>
    </source>
</evidence>
<dbReference type="InterPro" id="IPR043502">
    <property type="entry name" value="DNA/RNA_pol_sf"/>
</dbReference>
<protein>
    <submittedName>
        <fullName evidence="11">Reverse transcriptase</fullName>
    </submittedName>
</protein>
<dbReference type="EMBL" id="VXIT01000008">
    <property type="protein sequence ID" value="KAA6411172.1"/>
    <property type="molecule type" value="Genomic_DNA"/>
</dbReference>
<dbReference type="InterPro" id="IPR000477">
    <property type="entry name" value="RT_dom"/>
</dbReference>
<dbReference type="InterPro" id="IPR041373">
    <property type="entry name" value="RT_RNaseH"/>
</dbReference>
<keyword evidence="2" id="KW-0808">Transferase</keyword>
<keyword evidence="7" id="KW-0378">Hydrolase</keyword>
<evidence type="ECO:0000259" key="10">
    <source>
        <dbReference type="Pfam" id="PF17917"/>
    </source>
</evidence>
<evidence type="ECO:0000256" key="8">
    <source>
        <dbReference type="ARBA" id="ARBA00022918"/>
    </source>
</evidence>
<feature type="domain" description="Reverse transcriptase" evidence="9">
    <location>
        <begin position="317"/>
        <end position="471"/>
    </location>
</feature>
<keyword evidence="8 11" id="KW-0695">RNA-directed DNA polymerase</keyword>
<sequence>MTSPMKVQGLGSSSHAARDYVELDLHLPANHGRTAIIRREFHVIDDLKANILIGTDILVPEQIDILLSQQKAVIGSCQNVELDLNVTTLPNQTNRLLLLSDQTTMPAYECKLADAYTSIVDHTLTSIELRNDSDKVVVLPRHTPLGQIVKYEADACFLADPGLITRAGSSKTKPSSWIKSTFRNLLAATAAYHITSAAAAEPEQLLQNGITIYRSTTAATTALTEVAARYPKLWEDNGNVADVPEEEWMEIPLLENWQELYKPGQAKVYPLGAKDREIVDEAFDKLHDQDRMIWTTQSTPFTYPCFVVWKNTPNGRKGRVVVNIRALNQITMPDAYPVPSQADILAAVQGADFISTVDCASFFYQWRVKPHDRHKLTVSSHRGQETFQVAVMGYTNSPAYVQRMIDQILRPHRDCSRAFVNDIVIYTKSKSLSDHITHLDSVFRSLAEKGISLSPKKSFLGYPTVQLLGQRVDALGLATAEDKLAAIINIKFPRTLSALKKYLGMTGYLRQYILYYAAIIKPLQERKMRLNNGLQKNWAERKGGIKNVGGNARKSLAGRTPIDEPTPSELDSFHQLQTLFLRPTILVHYNPKRQLYADMDAFKEFGFGAHVYHMKKSHGSTPGQKSMESIMFLSKALADAETRYWPTELQVAGLVWLVQKIRHMLESAENPTIVYTDHSATLGIVRQSSLTSTTSIDKLNLRLVRASKYL</sequence>
<dbReference type="Gene3D" id="3.10.10.10">
    <property type="entry name" value="HIV Type 1 Reverse Transcriptase, subunit A, domain 1"/>
    <property type="match status" value="1"/>
</dbReference>
<dbReference type="OrthoDB" id="5423428at2759"/>
<dbReference type="Pfam" id="PF17917">
    <property type="entry name" value="RT_RNaseH"/>
    <property type="match status" value="1"/>
</dbReference>
<evidence type="ECO:0000256" key="4">
    <source>
        <dbReference type="ARBA" id="ARBA00022722"/>
    </source>
</evidence>
<gene>
    <name evidence="11" type="ORF">FRX48_05484</name>
</gene>
<dbReference type="Gene3D" id="3.30.70.270">
    <property type="match status" value="2"/>
</dbReference>
<evidence type="ECO:0000259" key="9">
    <source>
        <dbReference type="Pfam" id="PF00078"/>
    </source>
</evidence>
<dbReference type="InterPro" id="IPR051320">
    <property type="entry name" value="Viral_Replic_Matur_Polypro"/>
</dbReference>
<dbReference type="GO" id="GO:0004519">
    <property type="term" value="F:endonuclease activity"/>
    <property type="evidence" value="ECO:0007669"/>
    <property type="project" value="UniProtKB-KW"/>
</dbReference>
<keyword evidence="6" id="KW-0255">Endonuclease</keyword>
<evidence type="ECO:0000256" key="3">
    <source>
        <dbReference type="ARBA" id="ARBA00022695"/>
    </source>
</evidence>
<dbReference type="GO" id="GO:0003964">
    <property type="term" value="F:RNA-directed DNA polymerase activity"/>
    <property type="evidence" value="ECO:0007669"/>
    <property type="project" value="UniProtKB-KW"/>
</dbReference>
<reference evidence="11 12" key="1">
    <citation type="submission" date="2019-09" db="EMBL/GenBank/DDBJ databases">
        <title>The hologenome of the rock-dwelling lichen Lasallia pustulata.</title>
        <authorList>
            <person name="Greshake Tzovaras B."/>
            <person name="Segers F."/>
            <person name="Bicker A."/>
            <person name="Dal Grande F."/>
            <person name="Otte J."/>
            <person name="Hankeln T."/>
            <person name="Schmitt I."/>
            <person name="Ebersberger I."/>
        </authorList>
    </citation>
    <scope>NUCLEOTIDE SEQUENCE [LARGE SCALE GENOMIC DNA]</scope>
    <source>
        <strain evidence="11">A1-1</strain>
    </source>
</reference>
<feature type="domain" description="Reverse transcriptase RNase H-like" evidence="10">
    <location>
        <begin position="591"/>
        <end position="689"/>
    </location>
</feature>
<evidence type="ECO:0000313" key="12">
    <source>
        <dbReference type="Proteomes" id="UP000324767"/>
    </source>
</evidence>
<proteinExistence type="predicted"/>
<dbReference type="PANTHER" id="PTHR33064:SF37">
    <property type="entry name" value="RIBONUCLEASE H"/>
    <property type="match status" value="1"/>
</dbReference>
<evidence type="ECO:0000256" key="6">
    <source>
        <dbReference type="ARBA" id="ARBA00022759"/>
    </source>
</evidence>
<evidence type="ECO:0000256" key="1">
    <source>
        <dbReference type="ARBA" id="ARBA00022670"/>
    </source>
</evidence>
<keyword evidence="1" id="KW-0645">Protease</keyword>
<dbReference type="GO" id="GO:0004190">
    <property type="term" value="F:aspartic-type endopeptidase activity"/>
    <property type="evidence" value="ECO:0007669"/>
    <property type="project" value="UniProtKB-KW"/>
</dbReference>
<dbReference type="Proteomes" id="UP000324767">
    <property type="component" value="Unassembled WGS sequence"/>
</dbReference>
<dbReference type="PANTHER" id="PTHR33064">
    <property type="entry name" value="POL PROTEIN"/>
    <property type="match status" value="1"/>
</dbReference>
<dbReference type="Pfam" id="PF00078">
    <property type="entry name" value="RVT_1"/>
    <property type="match status" value="1"/>
</dbReference>
<comment type="caution">
    <text evidence="11">The sequence shown here is derived from an EMBL/GenBank/DDBJ whole genome shotgun (WGS) entry which is preliminary data.</text>
</comment>
<name>A0A5M8PQE9_9LECA</name>
<evidence type="ECO:0000313" key="11">
    <source>
        <dbReference type="EMBL" id="KAA6411172.1"/>
    </source>
</evidence>